<dbReference type="InterPro" id="IPR036271">
    <property type="entry name" value="Tet_transcr_reg_TetR-rel_C_sf"/>
</dbReference>
<dbReference type="SUPFAM" id="SSF46689">
    <property type="entry name" value="Homeodomain-like"/>
    <property type="match status" value="1"/>
</dbReference>
<dbReference type="PROSITE" id="PS50977">
    <property type="entry name" value="HTH_TETR_2"/>
    <property type="match status" value="1"/>
</dbReference>
<dbReference type="GO" id="GO:0003700">
    <property type="term" value="F:DNA-binding transcription factor activity"/>
    <property type="evidence" value="ECO:0007669"/>
    <property type="project" value="TreeGrafter"/>
</dbReference>
<dbReference type="InterPro" id="IPR009057">
    <property type="entry name" value="Homeodomain-like_sf"/>
</dbReference>
<feature type="domain" description="HTH tetR-type" evidence="6">
    <location>
        <begin position="42"/>
        <end position="102"/>
    </location>
</feature>
<sequence>MQPLIATLAGDGRPETEIGNPVESRDLTPPPAPSGHRARLRLQTEQALLAAAYAEIREHGAVALSLRRVARRVGMSPAGLYRYVASRDDLLTQVITASYHGLADHLSAAIGALDERVQPREDDAPPPLVAGPTCELGDRLRAVALAYRDWGVTHPQEFTLVFGDPVPGYAAPPGGPTVAAMGRVGAALGRPLLEAWDTGRLRIPAGWRAAAADDDTAGRLAGMGVLDGHELPPPVGAALLLAWGRLHGQVSLEVFGHHRWLFPDGCATLYDGEVTALVEQLLAA</sequence>
<reference evidence="7" key="1">
    <citation type="journal article" date="2014" name="Int. J. Syst. Evol. Microbiol.">
        <title>Complete genome sequence of Corynebacterium casei LMG S-19264T (=DSM 44701T), isolated from a smear-ripened cheese.</title>
        <authorList>
            <consortium name="US DOE Joint Genome Institute (JGI-PGF)"/>
            <person name="Walter F."/>
            <person name="Albersmeier A."/>
            <person name="Kalinowski J."/>
            <person name="Ruckert C."/>
        </authorList>
    </citation>
    <scope>NUCLEOTIDE SEQUENCE</scope>
    <source>
        <strain evidence="7">CGMCC 1.14988</strain>
    </source>
</reference>
<dbReference type="InterPro" id="IPR001647">
    <property type="entry name" value="HTH_TetR"/>
</dbReference>
<dbReference type="Pfam" id="PF00440">
    <property type="entry name" value="TetR_N"/>
    <property type="match status" value="1"/>
</dbReference>
<dbReference type="EMBL" id="BMHA01000014">
    <property type="protein sequence ID" value="GGI09066.1"/>
    <property type="molecule type" value="Genomic_DNA"/>
</dbReference>
<keyword evidence="1" id="KW-0805">Transcription regulation</keyword>
<keyword evidence="8" id="KW-1185">Reference proteome</keyword>
<dbReference type="Pfam" id="PF13305">
    <property type="entry name" value="TetR_C_33"/>
    <property type="match status" value="1"/>
</dbReference>
<dbReference type="PANTHER" id="PTHR30055:SF243">
    <property type="entry name" value="HTH-TYPE TRANSCRIPTIONAL REGULATOR RV1816"/>
    <property type="match status" value="1"/>
</dbReference>
<name>A0A8J3EVX8_9ACTN</name>
<keyword evidence="3" id="KW-0804">Transcription</keyword>
<evidence type="ECO:0000256" key="4">
    <source>
        <dbReference type="PROSITE-ProRule" id="PRU00335"/>
    </source>
</evidence>
<evidence type="ECO:0000259" key="6">
    <source>
        <dbReference type="PROSITE" id="PS50977"/>
    </source>
</evidence>
<dbReference type="InterPro" id="IPR025996">
    <property type="entry name" value="MT1864/Rv1816-like_C"/>
</dbReference>
<evidence type="ECO:0000313" key="8">
    <source>
        <dbReference type="Proteomes" id="UP000650511"/>
    </source>
</evidence>
<proteinExistence type="predicted"/>
<evidence type="ECO:0000256" key="3">
    <source>
        <dbReference type="ARBA" id="ARBA00023163"/>
    </source>
</evidence>
<dbReference type="Proteomes" id="UP000650511">
    <property type="component" value="Unassembled WGS sequence"/>
</dbReference>
<accession>A0A8J3EVX8</accession>
<dbReference type="Gene3D" id="1.10.357.10">
    <property type="entry name" value="Tetracycline Repressor, domain 2"/>
    <property type="match status" value="1"/>
</dbReference>
<reference evidence="7" key="2">
    <citation type="submission" date="2020-09" db="EMBL/GenBank/DDBJ databases">
        <authorList>
            <person name="Sun Q."/>
            <person name="Zhou Y."/>
        </authorList>
    </citation>
    <scope>NUCLEOTIDE SEQUENCE</scope>
    <source>
        <strain evidence="7">CGMCC 1.14988</strain>
    </source>
</reference>
<evidence type="ECO:0000256" key="2">
    <source>
        <dbReference type="ARBA" id="ARBA00023125"/>
    </source>
</evidence>
<organism evidence="7 8">
    <name type="scientific">Egicoccus halophilus</name>
    <dbReference type="NCBI Taxonomy" id="1670830"/>
    <lineage>
        <taxon>Bacteria</taxon>
        <taxon>Bacillati</taxon>
        <taxon>Actinomycetota</taxon>
        <taxon>Nitriliruptoria</taxon>
        <taxon>Egicoccales</taxon>
        <taxon>Egicoccaceae</taxon>
        <taxon>Egicoccus</taxon>
    </lineage>
</organism>
<dbReference type="GO" id="GO:0000976">
    <property type="term" value="F:transcription cis-regulatory region binding"/>
    <property type="evidence" value="ECO:0007669"/>
    <property type="project" value="TreeGrafter"/>
</dbReference>
<dbReference type="PANTHER" id="PTHR30055">
    <property type="entry name" value="HTH-TYPE TRANSCRIPTIONAL REGULATOR RUTR"/>
    <property type="match status" value="1"/>
</dbReference>
<protein>
    <submittedName>
        <fullName evidence="7">Putative HTH-type transcriptional regulator</fullName>
    </submittedName>
</protein>
<comment type="caution">
    <text evidence="7">The sequence shown here is derived from an EMBL/GenBank/DDBJ whole genome shotgun (WGS) entry which is preliminary data.</text>
</comment>
<keyword evidence="2 4" id="KW-0238">DNA-binding</keyword>
<dbReference type="InterPro" id="IPR050109">
    <property type="entry name" value="HTH-type_TetR-like_transc_reg"/>
</dbReference>
<dbReference type="OrthoDB" id="3210322at2"/>
<gene>
    <name evidence="7" type="ORF">GCM10011354_32220</name>
</gene>
<evidence type="ECO:0000256" key="5">
    <source>
        <dbReference type="SAM" id="MobiDB-lite"/>
    </source>
</evidence>
<evidence type="ECO:0000256" key="1">
    <source>
        <dbReference type="ARBA" id="ARBA00023015"/>
    </source>
</evidence>
<evidence type="ECO:0000313" key="7">
    <source>
        <dbReference type="EMBL" id="GGI09066.1"/>
    </source>
</evidence>
<feature type="DNA-binding region" description="H-T-H motif" evidence="4">
    <location>
        <begin position="65"/>
        <end position="84"/>
    </location>
</feature>
<feature type="region of interest" description="Disordered" evidence="5">
    <location>
        <begin position="1"/>
        <end position="36"/>
    </location>
</feature>
<dbReference type="SUPFAM" id="SSF48498">
    <property type="entry name" value="Tetracyclin repressor-like, C-terminal domain"/>
    <property type="match status" value="1"/>
</dbReference>
<dbReference type="AlphaFoldDB" id="A0A8J3EVX8"/>